<organism evidence="3 4">
    <name type="scientific">Candidatus Nephthysia bennettiae</name>
    <dbReference type="NCBI Taxonomy" id="3127016"/>
    <lineage>
        <taxon>Bacteria</taxon>
        <taxon>Bacillati</taxon>
        <taxon>Candidatus Dormiibacterota</taxon>
        <taxon>Candidatus Dormibacteria</taxon>
        <taxon>Candidatus Dormibacterales</taxon>
        <taxon>Candidatus Dormibacteraceae</taxon>
        <taxon>Candidatus Nephthysia</taxon>
    </lineage>
</organism>
<comment type="caution">
    <text evidence="3">The sequence shown here is derived from an EMBL/GenBank/DDBJ whole genome shotgun (WGS) entry which is preliminary data.</text>
</comment>
<dbReference type="RefSeq" id="WP_338200483.1">
    <property type="nucleotide sequence ID" value="NZ_JAEKNR010000083.1"/>
</dbReference>
<dbReference type="InterPro" id="IPR036928">
    <property type="entry name" value="AS_sf"/>
</dbReference>
<protein>
    <submittedName>
        <fullName evidence="3">Amidase</fullName>
    </submittedName>
</protein>
<dbReference type="InterPro" id="IPR023631">
    <property type="entry name" value="Amidase_dom"/>
</dbReference>
<dbReference type="Proteomes" id="UP000612893">
    <property type="component" value="Unassembled WGS sequence"/>
</dbReference>
<dbReference type="Gene3D" id="3.90.1300.10">
    <property type="entry name" value="Amidase signature (AS) domain"/>
    <property type="match status" value="1"/>
</dbReference>
<dbReference type="InterPro" id="IPR020556">
    <property type="entry name" value="Amidase_CS"/>
</dbReference>
<dbReference type="EMBL" id="JAEKNR010000083">
    <property type="protein sequence ID" value="MBJ7597892.1"/>
    <property type="molecule type" value="Genomic_DNA"/>
</dbReference>
<evidence type="ECO:0000313" key="4">
    <source>
        <dbReference type="Proteomes" id="UP000612893"/>
    </source>
</evidence>
<feature type="domain" description="Amidase" evidence="2">
    <location>
        <begin position="53"/>
        <end position="412"/>
    </location>
</feature>
<keyword evidence="4" id="KW-1185">Reference proteome</keyword>
<evidence type="ECO:0000256" key="1">
    <source>
        <dbReference type="ARBA" id="ARBA00009199"/>
    </source>
</evidence>
<gene>
    <name evidence="3" type="ORF">JF922_07370</name>
</gene>
<proteinExistence type="inferred from homology"/>
<dbReference type="PANTHER" id="PTHR11895">
    <property type="entry name" value="TRANSAMIDASE"/>
    <property type="match status" value="1"/>
</dbReference>
<evidence type="ECO:0000313" key="3">
    <source>
        <dbReference type="EMBL" id="MBJ7597892.1"/>
    </source>
</evidence>
<sequence>MQADVAWLPASDIAEAVRAGRLDPQTVVACHLDRIARHDPTLGAYVHVDRSARAGAGPLAGVTLAVKDSYPVAGMPWTFGSPKWRRRVADQDAVPVARCRAAGVAVLGKANLPELAAAVGTTNELFPPTRNPWRPEFTPGGSSGGSAAAVAAGLCTAAFGDDMGGSIRIPAACCGVVGLRPSPGLVAEEHPDPTRLSVRGPLARSVADIRLLLGAMTASEIPPIRAIRAPASRSLRVAVVRETPINLDAPCGAACERAAAALLKAGHELTPASWDPHPVARSYQVVRPASVSNMPGRPEDYGSAAGALIARGRQISAAEYLEALGAGLAAAAHVTELLREHDFILTPTLGRLPMPIPEVPPFLSEDWLSYTQFVLPVSYAGLPALSLPAGSSQGLPVAVQIVGRPNDEAALLDLCEELEAAPGFGFERPPGLD</sequence>
<dbReference type="GO" id="GO:0003824">
    <property type="term" value="F:catalytic activity"/>
    <property type="evidence" value="ECO:0007669"/>
    <property type="project" value="InterPro"/>
</dbReference>
<dbReference type="Pfam" id="PF01425">
    <property type="entry name" value="Amidase"/>
    <property type="match status" value="1"/>
</dbReference>
<dbReference type="PANTHER" id="PTHR11895:SF7">
    <property type="entry name" value="GLUTAMYL-TRNA(GLN) AMIDOTRANSFERASE SUBUNIT A, MITOCHONDRIAL"/>
    <property type="match status" value="1"/>
</dbReference>
<dbReference type="AlphaFoldDB" id="A0A934NCZ6"/>
<accession>A0A934NCZ6</accession>
<dbReference type="InterPro" id="IPR000120">
    <property type="entry name" value="Amidase"/>
</dbReference>
<name>A0A934NCZ6_9BACT</name>
<dbReference type="PROSITE" id="PS00571">
    <property type="entry name" value="AMIDASES"/>
    <property type="match status" value="1"/>
</dbReference>
<comment type="similarity">
    <text evidence="1">Belongs to the amidase family.</text>
</comment>
<evidence type="ECO:0000259" key="2">
    <source>
        <dbReference type="Pfam" id="PF01425"/>
    </source>
</evidence>
<dbReference type="SUPFAM" id="SSF75304">
    <property type="entry name" value="Amidase signature (AS) enzymes"/>
    <property type="match status" value="1"/>
</dbReference>
<reference evidence="3" key="1">
    <citation type="submission" date="2020-10" db="EMBL/GenBank/DDBJ databases">
        <title>Ca. Dormibacterota MAGs.</title>
        <authorList>
            <person name="Montgomery K."/>
        </authorList>
    </citation>
    <scope>NUCLEOTIDE SEQUENCE [LARGE SCALE GENOMIC DNA]</scope>
    <source>
        <strain evidence="3">SC8812_S17_10</strain>
    </source>
</reference>